<accession>A0ABQ1RZ64</accession>
<name>A0ABQ1RZ64_9SPHN</name>
<sequence length="226" mass="23195">MNRLLLAGAAVAAAAVVSVPAHAQGRSQPAQGSAQSPAVAYLASVPADQQPDVVLDVPNLSVDEITLKVDNLQVHVALDAQLASLLKLTAGADASIDQVDLSIKGVKAQAALIIRLDNVRAIIERTLQTLDNNPQIITQLTGTVDNAVGVVGSVANNTVSTVGNLTQSVLRSGAVLDLARSGLSVVSSTVNAAGETVRRVRAKDGILYEVVTDTAGKILRSSRIGS</sequence>
<feature type="chain" id="PRO_5045314651" description="Auto-transporter adhesin head GIN domain-containing protein" evidence="1">
    <location>
        <begin position="24"/>
        <end position="226"/>
    </location>
</feature>
<reference evidence="3" key="1">
    <citation type="journal article" date="2019" name="Int. J. Syst. Evol. Microbiol.">
        <title>The Global Catalogue of Microorganisms (GCM) 10K type strain sequencing project: providing services to taxonomists for standard genome sequencing and annotation.</title>
        <authorList>
            <consortium name="The Broad Institute Genomics Platform"/>
            <consortium name="The Broad Institute Genome Sequencing Center for Infectious Disease"/>
            <person name="Wu L."/>
            <person name="Ma J."/>
        </authorList>
    </citation>
    <scope>NUCLEOTIDE SEQUENCE [LARGE SCALE GENOMIC DNA]</scope>
    <source>
        <strain evidence="3">CGMCC 1.15959</strain>
    </source>
</reference>
<dbReference type="EMBL" id="BMKL01000001">
    <property type="protein sequence ID" value="GGD85607.1"/>
    <property type="molecule type" value="Genomic_DNA"/>
</dbReference>
<protein>
    <recommendedName>
        <fullName evidence="4">Auto-transporter adhesin head GIN domain-containing protein</fullName>
    </recommendedName>
</protein>
<keyword evidence="3" id="KW-1185">Reference proteome</keyword>
<dbReference type="Proteomes" id="UP000619041">
    <property type="component" value="Unassembled WGS sequence"/>
</dbReference>
<comment type="caution">
    <text evidence="2">The sequence shown here is derived from an EMBL/GenBank/DDBJ whole genome shotgun (WGS) entry which is preliminary data.</text>
</comment>
<evidence type="ECO:0008006" key="4">
    <source>
        <dbReference type="Google" id="ProtNLM"/>
    </source>
</evidence>
<evidence type="ECO:0000256" key="1">
    <source>
        <dbReference type="SAM" id="SignalP"/>
    </source>
</evidence>
<proteinExistence type="predicted"/>
<evidence type="ECO:0000313" key="2">
    <source>
        <dbReference type="EMBL" id="GGD85607.1"/>
    </source>
</evidence>
<dbReference type="RefSeq" id="WP_188643393.1">
    <property type="nucleotide sequence ID" value="NZ_BMKL01000001.1"/>
</dbReference>
<feature type="signal peptide" evidence="1">
    <location>
        <begin position="1"/>
        <end position="23"/>
    </location>
</feature>
<gene>
    <name evidence="2" type="ORF">GCM10011515_01560</name>
</gene>
<evidence type="ECO:0000313" key="3">
    <source>
        <dbReference type="Proteomes" id="UP000619041"/>
    </source>
</evidence>
<organism evidence="2 3">
    <name type="scientific">Tsuneonella deserti</name>
    <dbReference type="NCBI Taxonomy" id="2035528"/>
    <lineage>
        <taxon>Bacteria</taxon>
        <taxon>Pseudomonadati</taxon>
        <taxon>Pseudomonadota</taxon>
        <taxon>Alphaproteobacteria</taxon>
        <taxon>Sphingomonadales</taxon>
        <taxon>Erythrobacteraceae</taxon>
        <taxon>Tsuneonella</taxon>
    </lineage>
</organism>
<keyword evidence="1" id="KW-0732">Signal</keyword>